<evidence type="ECO:0000313" key="9">
    <source>
        <dbReference type="Proteomes" id="UP000054886"/>
    </source>
</evidence>
<organism evidence="8 9">
    <name type="scientific">Candida glabrata</name>
    <name type="common">Yeast</name>
    <name type="synonym">Torulopsis glabrata</name>
    <dbReference type="NCBI Taxonomy" id="5478"/>
    <lineage>
        <taxon>Eukaryota</taxon>
        <taxon>Fungi</taxon>
        <taxon>Dikarya</taxon>
        <taxon>Ascomycota</taxon>
        <taxon>Saccharomycotina</taxon>
        <taxon>Saccharomycetes</taxon>
        <taxon>Saccharomycetales</taxon>
        <taxon>Saccharomycetaceae</taxon>
        <taxon>Nakaseomyces</taxon>
    </lineage>
</organism>
<evidence type="ECO:0000256" key="6">
    <source>
        <dbReference type="ARBA" id="ARBA00023328"/>
    </source>
</evidence>
<comment type="caution">
    <text evidence="8">The sequence shown here is derived from an EMBL/GenBank/DDBJ whole genome shotgun (WGS) entry which is preliminary data.</text>
</comment>
<feature type="coiled-coil region" evidence="7">
    <location>
        <begin position="6"/>
        <end position="33"/>
    </location>
</feature>
<dbReference type="VEuPathDB" id="FungiDB:B1J91_H07139g"/>
<proteinExistence type="inferred from homology"/>
<evidence type="ECO:0000256" key="7">
    <source>
        <dbReference type="SAM" id="Coils"/>
    </source>
</evidence>
<evidence type="ECO:0000256" key="5">
    <source>
        <dbReference type="ARBA" id="ARBA00023242"/>
    </source>
</evidence>
<gene>
    <name evidence="8" type="ORF">AO440_002200</name>
</gene>
<reference evidence="8 9" key="1">
    <citation type="submission" date="2015-10" db="EMBL/GenBank/DDBJ databases">
        <title>Draft genomes sequences of Candida glabrata isolates 1A, 1B, 2A, 2B, 3A and 3B.</title>
        <authorList>
            <person name="Haavelsrud O.E."/>
            <person name="Gaustad P."/>
        </authorList>
    </citation>
    <scope>NUCLEOTIDE SEQUENCE [LARGE SCALE GENOMIC DNA]</scope>
    <source>
        <strain evidence="8">910700640</strain>
    </source>
</reference>
<evidence type="ECO:0000313" key="8">
    <source>
        <dbReference type="EMBL" id="KTB04705.1"/>
    </source>
</evidence>
<dbReference type="EMBL" id="LLZZ01000116">
    <property type="protein sequence ID" value="KTB04705.1"/>
    <property type="molecule type" value="Genomic_DNA"/>
</dbReference>
<keyword evidence="4" id="KW-0158">Chromosome</keyword>
<evidence type="ECO:0000256" key="4">
    <source>
        <dbReference type="ARBA" id="ARBA00022454"/>
    </source>
</evidence>
<evidence type="ECO:0000256" key="3">
    <source>
        <dbReference type="ARBA" id="ARBA00007321"/>
    </source>
</evidence>
<dbReference type="AlphaFoldDB" id="A0A0W0CYQ1"/>
<dbReference type="GO" id="GO:1905262">
    <property type="term" value="P:negative regulation of meiotic DNA double-strand break formation involved in reciprocal meiotic recombination"/>
    <property type="evidence" value="ECO:0007669"/>
    <property type="project" value="EnsemblFungi"/>
</dbReference>
<keyword evidence="6" id="KW-0137">Centromere</keyword>
<evidence type="ECO:0000256" key="1">
    <source>
        <dbReference type="ARBA" id="ARBA00004123"/>
    </source>
</evidence>
<protein>
    <submittedName>
        <fullName evidence="8">Central kinetochore subunit MCM21</fullName>
    </submittedName>
</protein>
<evidence type="ECO:0000256" key="2">
    <source>
        <dbReference type="ARBA" id="ARBA00004584"/>
    </source>
</evidence>
<comment type="similarity">
    <text evidence="3">Belongs to the CENP-O/MCM21 family.</text>
</comment>
<dbReference type="VEuPathDB" id="FungiDB:GWK60_H07117"/>
<sequence length="358" mass="41431">MDTVTVEELLQDVEALTSEINGLQEKSKKLREQLKHPEQFIKFDKALGDFNDIFEKNPGLRDLLLGYEIDKSATDVDDTNIIPVTPQKKSRSSVVNEKLHSLPEHEWVLKTQPLVEHRLFDESVRDVIDTDILISPSKRKQKIQQLNPNSTGEVSKEPIQYENIYRLFGISYFPLVDPSDLIFDSKTEKMIVTRDMLGIRFDIFNESSKSFEKPHYILLKKSAKSDDWKLFKYTVPNYIDVEGIFAEVTGGLIRTYDDVYLFAKCIYLLLVEIVIRSELFLQLEKDGIIDDLDMDLQSLVIKCTLQGTTKIEFHIHQYSIIACTIKSKIMSDDEKERLAMMLQGSLHDLKYKLISLRN</sequence>
<dbReference type="InterPro" id="IPR018464">
    <property type="entry name" value="CENP-O"/>
</dbReference>
<keyword evidence="5" id="KW-0539">Nucleus</keyword>
<dbReference type="GO" id="GO:0071459">
    <property type="term" value="P:protein localization to chromosome, centromeric region"/>
    <property type="evidence" value="ECO:0007669"/>
    <property type="project" value="EnsemblFungi"/>
</dbReference>
<dbReference type="GO" id="GO:0034087">
    <property type="term" value="P:establishment of mitotic sister chromatid cohesion"/>
    <property type="evidence" value="ECO:0007669"/>
    <property type="project" value="EnsemblFungi"/>
</dbReference>
<name>A0A0W0CYQ1_CANGB</name>
<comment type="subcellular location">
    <subcellularLocation>
        <location evidence="2">Chromosome</location>
        <location evidence="2">Centromere</location>
    </subcellularLocation>
    <subcellularLocation>
        <location evidence="1">Nucleus</location>
    </subcellularLocation>
</comment>
<keyword evidence="7" id="KW-0175">Coiled coil</keyword>
<accession>A0A0W0CYQ1</accession>
<dbReference type="Pfam" id="PF09496">
    <property type="entry name" value="CENP-O"/>
    <property type="match status" value="1"/>
</dbReference>
<dbReference type="GO" id="GO:0000817">
    <property type="term" value="C:COMA complex"/>
    <property type="evidence" value="ECO:0007669"/>
    <property type="project" value="EnsemblFungi"/>
</dbReference>
<dbReference type="VEuPathDB" id="FungiDB:GVI51_H07051"/>
<dbReference type="VEuPathDB" id="FungiDB:CAGL0H07139g"/>
<dbReference type="Proteomes" id="UP000054886">
    <property type="component" value="Unassembled WGS sequence"/>
</dbReference>